<evidence type="ECO:0000256" key="1">
    <source>
        <dbReference type="SAM" id="MobiDB-lite"/>
    </source>
</evidence>
<accession>A0A0K8NY98</accession>
<evidence type="ECO:0000313" key="3">
    <source>
        <dbReference type="EMBL" id="GAP35264.1"/>
    </source>
</evidence>
<dbReference type="InterPro" id="IPR021834">
    <property type="entry name" value="DUF3426"/>
</dbReference>
<reference evidence="4" key="1">
    <citation type="submission" date="2015-07" db="EMBL/GenBank/DDBJ databases">
        <title>Discovery of a poly(ethylene terephthalate assimilation.</title>
        <authorList>
            <person name="Yoshida S."/>
            <person name="Hiraga K."/>
            <person name="Takehana T."/>
            <person name="Taniguchi I."/>
            <person name="Yamaji H."/>
            <person name="Maeda Y."/>
            <person name="Toyohara K."/>
            <person name="Miyamoto K."/>
            <person name="Kimura Y."/>
            <person name="Oda K."/>
        </authorList>
    </citation>
    <scope>NUCLEOTIDE SEQUENCE [LARGE SCALE GENOMIC DNA]</scope>
    <source>
        <strain evidence="4">NBRC 110686 / TISTR 2288 / 201-F6</strain>
    </source>
</reference>
<evidence type="ECO:0000313" key="4">
    <source>
        <dbReference type="Proteomes" id="UP000037660"/>
    </source>
</evidence>
<feature type="compositionally biased region" description="Basic and acidic residues" evidence="1">
    <location>
        <begin position="152"/>
        <end position="165"/>
    </location>
</feature>
<reference evidence="3 4" key="2">
    <citation type="journal article" date="2016" name="Science">
        <title>A bacterium that degrades and assimilates poly(ethylene terephthalate).</title>
        <authorList>
            <person name="Yoshida S."/>
            <person name="Hiraga K."/>
            <person name="Takehana T."/>
            <person name="Taniguchi I."/>
            <person name="Yamaji H."/>
            <person name="Maeda Y."/>
            <person name="Toyohara K."/>
            <person name="Miyamoto K."/>
            <person name="Kimura Y."/>
            <person name="Oda K."/>
        </authorList>
    </citation>
    <scope>NUCLEOTIDE SEQUENCE [LARGE SCALE GENOMIC DNA]</scope>
    <source>
        <strain evidence="4">NBRC 110686 / TISTR 2288 / 201-F6</strain>
    </source>
</reference>
<feature type="domain" description="Zinc finger/thioredoxin putative" evidence="2">
    <location>
        <begin position="3"/>
        <end position="39"/>
    </location>
</feature>
<protein>
    <recommendedName>
        <fullName evidence="2">Zinc finger/thioredoxin putative domain-containing protein</fullName>
    </recommendedName>
</protein>
<dbReference type="InterPro" id="IPR011723">
    <property type="entry name" value="Znf/thioredoxin_put"/>
</dbReference>
<dbReference type="Proteomes" id="UP000037660">
    <property type="component" value="Unassembled WGS sequence"/>
</dbReference>
<organism evidence="3 4">
    <name type="scientific">Piscinibacter sakaiensis</name>
    <name type="common">Ideonella sakaiensis</name>
    <dbReference type="NCBI Taxonomy" id="1547922"/>
    <lineage>
        <taxon>Bacteria</taxon>
        <taxon>Pseudomonadati</taxon>
        <taxon>Pseudomonadota</taxon>
        <taxon>Betaproteobacteria</taxon>
        <taxon>Burkholderiales</taxon>
        <taxon>Sphaerotilaceae</taxon>
        <taxon>Piscinibacter</taxon>
    </lineage>
</organism>
<dbReference type="STRING" id="1547922.ISF6_0855"/>
<name>A0A0K8NY98_PISS1</name>
<sequence length="357" mass="37226">MSLATRCSHCGTLFRVVQDQLRVSEGWVRCGRCDTVFNALDGLVELAADGSPLEGAPRAAATPPGPARRIEPAFDEPGWPPVADPDEEPAGAGRLLRPAAPDAPPDRDPDPAQPAEPRSAHEPGLPIAAAAAVAAAMDAAPEDEPPAPPLRPGDDAPHAAAERDAALPPPPVRPPAPVRAPAPAPAAPGFVRQADRAARWNSPAMRAALGGCAVLLALVGAVQAGIHFRDDLAARSPLLAGWLRAGCARWGCEVSAPRHLDQVRLDGSKLARVGPQGPAVRLTLQLRNLGRTALAVPAVELSLTDIRGELIARRTLLPADFGLDDPVIPRGGELPLELVLSAGERTINGYTVELFYP</sequence>
<gene>
    <name evidence="3" type="ORF">ISF6_0855</name>
</gene>
<proteinExistence type="predicted"/>
<dbReference type="RefSeq" id="WP_054019319.1">
    <property type="nucleotide sequence ID" value="NZ_BBYR01000017.1"/>
</dbReference>
<dbReference type="AlphaFoldDB" id="A0A0K8NY98"/>
<feature type="region of interest" description="Disordered" evidence="1">
    <location>
        <begin position="53"/>
        <end position="187"/>
    </location>
</feature>
<keyword evidence="4" id="KW-1185">Reference proteome</keyword>
<dbReference type="EMBL" id="BBYR01000017">
    <property type="protein sequence ID" value="GAP35264.1"/>
    <property type="molecule type" value="Genomic_DNA"/>
</dbReference>
<feature type="compositionally biased region" description="Low complexity" evidence="1">
    <location>
        <begin position="113"/>
        <end position="139"/>
    </location>
</feature>
<dbReference type="NCBIfam" id="TIGR02098">
    <property type="entry name" value="MJ0042_CXXC"/>
    <property type="match status" value="1"/>
</dbReference>
<dbReference type="Pfam" id="PF13719">
    <property type="entry name" value="Zn_ribbon_5"/>
    <property type="match status" value="1"/>
</dbReference>
<evidence type="ECO:0000259" key="2">
    <source>
        <dbReference type="Pfam" id="PF13719"/>
    </source>
</evidence>
<comment type="caution">
    <text evidence="3">The sequence shown here is derived from an EMBL/GenBank/DDBJ whole genome shotgun (WGS) entry which is preliminary data.</text>
</comment>
<feature type="compositionally biased region" description="Pro residues" evidence="1">
    <location>
        <begin position="167"/>
        <end position="186"/>
    </location>
</feature>
<dbReference type="Pfam" id="PF11906">
    <property type="entry name" value="DUF3426"/>
    <property type="match status" value="1"/>
</dbReference>